<organism evidence="4 5">
    <name type="scientific">Dorcoceras hygrometricum</name>
    <dbReference type="NCBI Taxonomy" id="472368"/>
    <lineage>
        <taxon>Eukaryota</taxon>
        <taxon>Viridiplantae</taxon>
        <taxon>Streptophyta</taxon>
        <taxon>Embryophyta</taxon>
        <taxon>Tracheophyta</taxon>
        <taxon>Spermatophyta</taxon>
        <taxon>Magnoliopsida</taxon>
        <taxon>eudicotyledons</taxon>
        <taxon>Gunneridae</taxon>
        <taxon>Pentapetalae</taxon>
        <taxon>asterids</taxon>
        <taxon>lamiids</taxon>
        <taxon>Lamiales</taxon>
        <taxon>Gesneriaceae</taxon>
        <taxon>Didymocarpoideae</taxon>
        <taxon>Trichosporeae</taxon>
        <taxon>Loxocarpinae</taxon>
        <taxon>Dorcoceras</taxon>
    </lineage>
</organism>
<name>A0A2Z7B3R8_9LAMI</name>
<dbReference type="Proteomes" id="UP000250235">
    <property type="component" value="Unassembled WGS sequence"/>
</dbReference>
<keyword evidence="2 3" id="KW-0472">Membrane</keyword>
<dbReference type="GO" id="GO:0098542">
    <property type="term" value="P:defense response to other organism"/>
    <property type="evidence" value="ECO:0007669"/>
    <property type="project" value="InterPro"/>
</dbReference>
<dbReference type="PANTHER" id="PTHR31234:SF2">
    <property type="entry name" value="OS05G0199100 PROTEIN"/>
    <property type="match status" value="1"/>
</dbReference>
<accession>A0A2Z7B3R8</accession>
<evidence type="ECO:0000256" key="3">
    <source>
        <dbReference type="SAM" id="Phobius"/>
    </source>
</evidence>
<evidence type="ECO:0000313" key="5">
    <source>
        <dbReference type="Proteomes" id="UP000250235"/>
    </source>
</evidence>
<protein>
    <submittedName>
        <fullName evidence="4">Hydroxyproline-rich glycoprotein</fullName>
    </submittedName>
</protein>
<keyword evidence="3" id="KW-0812">Transmembrane</keyword>
<dbReference type="GO" id="GO:0005886">
    <property type="term" value="C:plasma membrane"/>
    <property type="evidence" value="ECO:0007669"/>
    <property type="project" value="TreeGrafter"/>
</dbReference>
<gene>
    <name evidence="4" type="ORF">F511_03218</name>
</gene>
<sequence>MGTPATQQAPLKEKPVIGYPSMGRYHQTQMPPGYPVPMHTVASTSSIRAQANYPIYATNPHSNSYNAYYYQDPYLPMIPEPQKTTSFGRVMLVFAITIVAIMCTMSLVMWFLFGTYIPGFQIKSLNLSNFTATDTSFTGKWEANVTVSNLNEGLELEFSKATCSVFYREAIMGISLMQPFELKKRQAVDLDVRVPAAQTTGGAGDLQGLILPSLVHDQRNGIVVFSLRLAFHVNFVSSGVVYKQEVVRVYCENLKVKISGSGEGTLAQDFGSECLLRIDSE</sequence>
<keyword evidence="5" id="KW-1185">Reference proteome</keyword>
<dbReference type="OrthoDB" id="695142at2759"/>
<reference evidence="4 5" key="1">
    <citation type="journal article" date="2015" name="Proc. Natl. Acad. Sci. U.S.A.">
        <title>The resurrection genome of Boea hygrometrica: A blueprint for survival of dehydration.</title>
        <authorList>
            <person name="Xiao L."/>
            <person name="Yang G."/>
            <person name="Zhang L."/>
            <person name="Yang X."/>
            <person name="Zhao S."/>
            <person name="Ji Z."/>
            <person name="Zhou Q."/>
            <person name="Hu M."/>
            <person name="Wang Y."/>
            <person name="Chen M."/>
            <person name="Xu Y."/>
            <person name="Jin H."/>
            <person name="Xiao X."/>
            <person name="Hu G."/>
            <person name="Bao F."/>
            <person name="Hu Y."/>
            <person name="Wan P."/>
            <person name="Li L."/>
            <person name="Deng X."/>
            <person name="Kuang T."/>
            <person name="Xiang C."/>
            <person name="Zhu J.K."/>
            <person name="Oliver M.J."/>
            <person name="He Y."/>
        </authorList>
    </citation>
    <scope>NUCLEOTIDE SEQUENCE [LARGE SCALE GENOMIC DNA]</scope>
    <source>
        <strain evidence="5">cv. XS01</strain>
    </source>
</reference>
<comment type="subcellular location">
    <subcellularLocation>
        <location evidence="1">Membrane</location>
    </subcellularLocation>
</comment>
<evidence type="ECO:0000313" key="4">
    <source>
        <dbReference type="EMBL" id="KZV28415.1"/>
    </source>
</evidence>
<dbReference type="AlphaFoldDB" id="A0A2Z7B3R8"/>
<dbReference type="InterPro" id="IPR044839">
    <property type="entry name" value="NDR1-like"/>
</dbReference>
<feature type="transmembrane region" description="Helical" evidence="3">
    <location>
        <begin position="90"/>
        <end position="113"/>
    </location>
</feature>
<dbReference type="PANTHER" id="PTHR31234">
    <property type="entry name" value="LATE EMBRYOGENESIS ABUNDANT (LEA) HYDROXYPROLINE-RICH GLYCOPROTEIN FAMILY"/>
    <property type="match status" value="1"/>
</dbReference>
<evidence type="ECO:0000256" key="2">
    <source>
        <dbReference type="ARBA" id="ARBA00023136"/>
    </source>
</evidence>
<keyword evidence="3" id="KW-1133">Transmembrane helix</keyword>
<proteinExistence type="predicted"/>
<evidence type="ECO:0000256" key="1">
    <source>
        <dbReference type="ARBA" id="ARBA00004370"/>
    </source>
</evidence>
<dbReference type="EMBL" id="KV010132">
    <property type="protein sequence ID" value="KZV28415.1"/>
    <property type="molecule type" value="Genomic_DNA"/>
</dbReference>